<dbReference type="PANTHER" id="PTHR22911">
    <property type="entry name" value="ACYL-MALONYL CONDENSING ENZYME-RELATED"/>
    <property type="match status" value="1"/>
</dbReference>
<keyword evidence="2" id="KW-1185">Reference proteome</keyword>
<protein>
    <submittedName>
        <fullName evidence="1">EamA family transporter RarD</fullName>
    </submittedName>
</protein>
<proteinExistence type="predicted"/>
<sequence>MNSTNETSGWFLGIGAFIWWGLVPIYFKALQHVEADEILAHRIAWCVPVTLLLMLVLGKKVELVKIFKNKRLILGLITSTLLVSSNWYIFTWAVTHNQILDTSLGYFINPIMSILLGVIFLAEKLSRLQWAAVIAVVAGVANQIINYGEIPWIALSLATTFALYGFIRKQLQVDALNGLLVETVLAFPLAAGFILYSLSMSHAQFLSANGTTDWLLVCGGIITAVPLIWFAAAAKRIPLNSVGFLQFIAPSLTFILATQYYGEPLGIKQLLSFIFIWIGLILYLINPIRKRMAQRRANPSNVKPL</sequence>
<dbReference type="InterPro" id="IPR000620">
    <property type="entry name" value="EamA_dom"/>
</dbReference>
<gene>
    <name evidence="1" type="primary">rarD</name>
    <name evidence="1" type="ORF">ABVT43_08695</name>
</gene>
<organism evidence="1 2">
    <name type="scientific">Aliikangiella maris</name>
    <dbReference type="NCBI Taxonomy" id="3162458"/>
    <lineage>
        <taxon>Bacteria</taxon>
        <taxon>Pseudomonadati</taxon>
        <taxon>Pseudomonadota</taxon>
        <taxon>Gammaproteobacteria</taxon>
        <taxon>Oceanospirillales</taxon>
        <taxon>Pleioneaceae</taxon>
        <taxon>Aliikangiella</taxon>
    </lineage>
</organism>
<evidence type="ECO:0000313" key="2">
    <source>
        <dbReference type="Proteomes" id="UP001548189"/>
    </source>
</evidence>
<dbReference type="PANTHER" id="PTHR22911:SF137">
    <property type="entry name" value="SOLUTE CARRIER FAMILY 35 MEMBER G2-RELATED"/>
    <property type="match status" value="1"/>
</dbReference>
<dbReference type="Pfam" id="PF00892">
    <property type="entry name" value="EamA"/>
    <property type="match status" value="1"/>
</dbReference>
<dbReference type="Proteomes" id="UP001548189">
    <property type="component" value="Unassembled WGS sequence"/>
</dbReference>
<evidence type="ECO:0000313" key="1">
    <source>
        <dbReference type="EMBL" id="MET1255201.1"/>
    </source>
</evidence>
<dbReference type="InterPro" id="IPR004626">
    <property type="entry name" value="RarD"/>
</dbReference>
<dbReference type="EMBL" id="JBEVCJ010000008">
    <property type="protein sequence ID" value="MET1255201.1"/>
    <property type="molecule type" value="Genomic_DNA"/>
</dbReference>
<accession>A0ABV2BTD2</accession>
<dbReference type="SUPFAM" id="SSF103481">
    <property type="entry name" value="Multidrug resistance efflux transporter EmrE"/>
    <property type="match status" value="2"/>
</dbReference>
<reference evidence="1 2" key="1">
    <citation type="submission" date="2024-06" db="EMBL/GenBank/DDBJ databases">
        <authorList>
            <person name="Li F."/>
        </authorList>
    </citation>
    <scope>NUCLEOTIDE SEQUENCE [LARGE SCALE GENOMIC DNA]</scope>
    <source>
        <strain evidence="1 2">GXAS 311</strain>
    </source>
</reference>
<dbReference type="NCBIfam" id="TIGR00688">
    <property type="entry name" value="rarD"/>
    <property type="match status" value="1"/>
</dbReference>
<comment type="caution">
    <text evidence="1">The sequence shown here is derived from an EMBL/GenBank/DDBJ whole genome shotgun (WGS) entry which is preliminary data.</text>
</comment>
<name>A0ABV2BTD2_9GAMM</name>
<dbReference type="InterPro" id="IPR037185">
    <property type="entry name" value="EmrE-like"/>
</dbReference>